<keyword evidence="2" id="KW-1185">Reference proteome</keyword>
<organism evidence="1 2">
    <name type="scientific">Diutina rugosa</name>
    <name type="common">Yeast</name>
    <name type="synonym">Candida rugosa</name>
    <dbReference type="NCBI Taxonomy" id="5481"/>
    <lineage>
        <taxon>Eukaryota</taxon>
        <taxon>Fungi</taxon>
        <taxon>Dikarya</taxon>
        <taxon>Ascomycota</taxon>
        <taxon>Saccharomycotina</taxon>
        <taxon>Pichiomycetes</taxon>
        <taxon>Debaryomycetaceae</taxon>
        <taxon>Diutina</taxon>
    </lineage>
</organism>
<dbReference type="RefSeq" id="XP_034011338.1">
    <property type="nucleotide sequence ID" value="XM_034156683.1"/>
</dbReference>
<gene>
    <name evidence="1" type="ORF">DIURU_003873</name>
</gene>
<name>A0A642ULM0_DIURU</name>
<dbReference type="Proteomes" id="UP000449547">
    <property type="component" value="Unassembled WGS sequence"/>
</dbReference>
<reference evidence="1 2" key="1">
    <citation type="submission" date="2019-07" db="EMBL/GenBank/DDBJ databases">
        <title>Genome assembly of two rare yeast pathogens: Diutina rugosa and Trichomonascus ciferrii.</title>
        <authorList>
            <person name="Mixao V."/>
            <person name="Saus E."/>
            <person name="Hansen A."/>
            <person name="Lass-Flor C."/>
            <person name="Gabaldon T."/>
        </authorList>
    </citation>
    <scope>NUCLEOTIDE SEQUENCE [LARGE SCALE GENOMIC DNA]</scope>
    <source>
        <strain evidence="1 2">CBS 613</strain>
    </source>
</reference>
<dbReference type="AlphaFoldDB" id="A0A642ULM0"/>
<dbReference type="EMBL" id="SWFT01000113">
    <property type="protein sequence ID" value="KAA8900292.1"/>
    <property type="molecule type" value="Genomic_DNA"/>
</dbReference>
<sequence length="229" mass="26923">MKLGAIFSSPAYQQLLGKLPTREDRKRLWGFMSSYYEMVKHRDESLDDIYHNEFPLSDADFCKQHGGVGDDNDKFAQLVYDTNRDIRRSLKLMKLFHYMSNINYTNDSLPIVLFQWIPLALNIHRILNTFYWETEENPNFTEQKRHELCACFWEVENQIKQVKNTYCLGFHIYFCDLLKHPAFPLSIVREAVMIVDNATTLLDFTADPELASLWEEASMMVRVPVSDAF</sequence>
<proteinExistence type="predicted"/>
<evidence type="ECO:0000313" key="1">
    <source>
        <dbReference type="EMBL" id="KAA8900292.1"/>
    </source>
</evidence>
<protein>
    <submittedName>
        <fullName evidence="1">Uncharacterized protein</fullName>
    </submittedName>
</protein>
<dbReference type="VEuPathDB" id="FungiDB:DIURU_003873"/>
<comment type="caution">
    <text evidence="1">The sequence shown here is derived from an EMBL/GenBank/DDBJ whole genome shotgun (WGS) entry which is preliminary data.</text>
</comment>
<dbReference type="GeneID" id="54782524"/>
<evidence type="ECO:0000313" key="2">
    <source>
        <dbReference type="Proteomes" id="UP000449547"/>
    </source>
</evidence>
<accession>A0A642ULM0</accession>